<accession>N1R2M7</accession>
<dbReference type="EnsemblPlants" id="EMT13653">
    <property type="protein sequence ID" value="EMT13653"/>
    <property type="gene ID" value="F775_17141"/>
</dbReference>
<dbReference type="InterPro" id="IPR053781">
    <property type="entry name" value="F-box_AtFBL13-like"/>
</dbReference>
<feature type="domain" description="FBD" evidence="2">
    <location>
        <begin position="431"/>
        <end position="475"/>
    </location>
</feature>
<dbReference type="InterPro" id="IPR055302">
    <property type="entry name" value="F-box_dom-containing"/>
</dbReference>
<dbReference type="CDD" id="cd22160">
    <property type="entry name" value="F-box_AtFBL13-like"/>
    <property type="match status" value="1"/>
</dbReference>
<dbReference type="PANTHER" id="PTHR32141">
    <property type="match status" value="1"/>
</dbReference>
<dbReference type="Pfam" id="PF00646">
    <property type="entry name" value="F-box"/>
    <property type="match status" value="1"/>
</dbReference>
<dbReference type="Pfam" id="PF08387">
    <property type="entry name" value="FBD"/>
    <property type="match status" value="1"/>
</dbReference>
<evidence type="ECO:0008006" key="5">
    <source>
        <dbReference type="Google" id="ProtNLM"/>
    </source>
</evidence>
<dbReference type="SUPFAM" id="SSF52047">
    <property type="entry name" value="RNI-like"/>
    <property type="match status" value="1"/>
</dbReference>
<dbReference type="InterPro" id="IPR032675">
    <property type="entry name" value="LRR_dom_sf"/>
</dbReference>
<dbReference type="InterPro" id="IPR055411">
    <property type="entry name" value="LRR_FXL15/At3g58940/PEG3-like"/>
</dbReference>
<evidence type="ECO:0000313" key="4">
    <source>
        <dbReference type="EnsemblPlants" id="EMT13653"/>
    </source>
</evidence>
<evidence type="ECO:0000259" key="1">
    <source>
        <dbReference type="Pfam" id="PF00646"/>
    </source>
</evidence>
<reference evidence="4" key="1">
    <citation type="submission" date="2015-06" db="UniProtKB">
        <authorList>
            <consortium name="EnsemblPlants"/>
        </authorList>
    </citation>
    <scope>IDENTIFICATION</scope>
</reference>
<dbReference type="InterPro" id="IPR036047">
    <property type="entry name" value="F-box-like_dom_sf"/>
</dbReference>
<dbReference type="PANTHER" id="PTHR32141:SF65">
    <property type="entry name" value="F-BOX DOMAIN-CONTAINING PROTEIN"/>
    <property type="match status" value="1"/>
</dbReference>
<evidence type="ECO:0000259" key="3">
    <source>
        <dbReference type="Pfam" id="PF24758"/>
    </source>
</evidence>
<protein>
    <recommendedName>
        <fullName evidence="5">F-box domain-containing protein</fullName>
    </recommendedName>
</protein>
<dbReference type="Pfam" id="PF24758">
    <property type="entry name" value="LRR_At5g56370"/>
    <property type="match status" value="1"/>
</dbReference>
<feature type="domain" description="F-box" evidence="1">
    <location>
        <begin position="104"/>
        <end position="142"/>
    </location>
</feature>
<dbReference type="SUPFAM" id="SSF81383">
    <property type="entry name" value="F-box domain"/>
    <property type="match status" value="1"/>
</dbReference>
<feature type="domain" description="F-box/LRR-repeat protein 15/At3g58940/PEG3-like LRR" evidence="3">
    <location>
        <begin position="184"/>
        <end position="412"/>
    </location>
</feature>
<dbReference type="AlphaFoldDB" id="N1R2M7"/>
<dbReference type="InterPro" id="IPR001810">
    <property type="entry name" value="F-box_dom"/>
</dbReference>
<organism evidence="4">
    <name type="scientific">Aegilops tauschii</name>
    <name type="common">Tausch's goatgrass</name>
    <name type="synonym">Aegilops squarrosa</name>
    <dbReference type="NCBI Taxonomy" id="37682"/>
    <lineage>
        <taxon>Eukaryota</taxon>
        <taxon>Viridiplantae</taxon>
        <taxon>Streptophyta</taxon>
        <taxon>Embryophyta</taxon>
        <taxon>Tracheophyta</taxon>
        <taxon>Spermatophyta</taxon>
        <taxon>Magnoliopsida</taxon>
        <taxon>Liliopsida</taxon>
        <taxon>Poales</taxon>
        <taxon>Poaceae</taxon>
        <taxon>BOP clade</taxon>
        <taxon>Pooideae</taxon>
        <taxon>Triticodae</taxon>
        <taxon>Triticeae</taxon>
        <taxon>Triticinae</taxon>
        <taxon>Aegilops</taxon>
    </lineage>
</organism>
<proteinExistence type="predicted"/>
<evidence type="ECO:0000259" key="2">
    <source>
        <dbReference type="Pfam" id="PF08387"/>
    </source>
</evidence>
<dbReference type="Gene3D" id="3.80.10.10">
    <property type="entry name" value="Ribonuclease Inhibitor"/>
    <property type="match status" value="1"/>
</dbReference>
<sequence length="701" mass="76829">MDDPQFLVGTPRSELLANMEREGRDPATLDVGINLVLYFVYDYLPHPPVSPGSAPTLSLAGASWVSDGVDRISRLTEPLLPAISPTATLSLAGASWVPDGVDRISLLPDVLLRDIISRLPAKDAARTAALSSRWRPLWRSAPLALVDSHLLPDGGAAGQFTIGAPSPRAATDAGTMEEHRGEMARWLDILVAKGVQELVFVNRPWPLDLRLPATLFSCASLTRLYLGVWRIPDTAAVPRGARFPNLKELGLCMTVMEDRDLAFMLERSPVLESLIIMGSQTGVRLRLVSQSVRCVQLGYTYLEDIEVVDAPRLERLFQSDNFRQSELTDPSIKNCSSKIKIGCAPNLRVLGYILPGEQELGISNTVIVAGAKESIAPSVQILAIEVQFGCRNSIKKVPGFLRCFPNLGTLHVQSPRIPKESTGKVNLKFWQEGGPIKCVLQSLKKLFFYEFRGSRSEVAFLKFIAERGRVLEQMVVVVAKECFSPGGDGVNAKLKPLTNAKWNSKGCKLELFKSPLTDVAGPICSHRHASDLGFADPFDLKYYYKSETISVGYAVVLDNSYKCREARIGAVGDGGGGGRLRSRVIETTVSYEQSVTVIEAGANMMMTVSYNERQVDQARRCLHRAQQPKLQRPLCTWKLAGATTPITGVMAIGDNACLLSSGRDLLLVALQAAIIWYKRLCSAETNRMHSKCIDAQDKCTT</sequence>
<dbReference type="InterPro" id="IPR006566">
    <property type="entry name" value="FBD"/>
</dbReference>
<dbReference type="Gene3D" id="1.20.1280.50">
    <property type="match status" value="1"/>
</dbReference>
<name>N1R2M7_AEGTA</name>